<dbReference type="AlphaFoldDB" id="A0A1C7NVE1"/>
<protein>
    <recommendedName>
        <fullName evidence="3">F-box domain-containing protein</fullName>
    </recommendedName>
</protein>
<keyword evidence="2" id="KW-1185">Reference proteome</keyword>
<proteinExistence type="predicted"/>
<dbReference type="Proteomes" id="UP000093000">
    <property type="component" value="Unassembled WGS sequence"/>
</dbReference>
<dbReference type="SUPFAM" id="SSF52075">
    <property type="entry name" value="Outer arm dynein light chain 1"/>
    <property type="match status" value="1"/>
</dbReference>
<dbReference type="Gene3D" id="3.80.10.10">
    <property type="entry name" value="Ribonuclease Inhibitor"/>
    <property type="match status" value="1"/>
</dbReference>
<evidence type="ECO:0000313" key="1">
    <source>
        <dbReference type="EMBL" id="OBZ91444.1"/>
    </source>
</evidence>
<dbReference type="InterPro" id="IPR032675">
    <property type="entry name" value="LRR_dom_sf"/>
</dbReference>
<accession>A0A1C7NVE1</accession>
<reference evidence="1 2" key="1">
    <citation type="submission" date="2016-03" db="EMBL/GenBank/DDBJ databases">
        <title>Choanephora cucurbitarum.</title>
        <authorList>
            <person name="Min B."/>
            <person name="Park H."/>
            <person name="Park J.-H."/>
            <person name="Shin H.-D."/>
            <person name="Choi I.-G."/>
        </authorList>
    </citation>
    <scope>NUCLEOTIDE SEQUENCE [LARGE SCALE GENOMIC DNA]</scope>
    <source>
        <strain evidence="1 2">KUS-F28377</strain>
    </source>
</reference>
<evidence type="ECO:0008006" key="3">
    <source>
        <dbReference type="Google" id="ProtNLM"/>
    </source>
</evidence>
<comment type="caution">
    <text evidence="1">The sequence shown here is derived from an EMBL/GenBank/DDBJ whole genome shotgun (WGS) entry which is preliminary data.</text>
</comment>
<gene>
    <name evidence="1" type="ORF">A0J61_00496</name>
</gene>
<organism evidence="1 2">
    <name type="scientific">Choanephora cucurbitarum</name>
    <dbReference type="NCBI Taxonomy" id="101091"/>
    <lineage>
        <taxon>Eukaryota</taxon>
        <taxon>Fungi</taxon>
        <taxon>Fungi incertae sedis</taxon>
        <taxon>Mucoromycota</taxon>
        <taxon>Mucoromycotina</taxon>
        <taxon>Mucoromycetes</taxon>
        <taxon>Mucorales</taxon>
        <taxon>Mucorineae</taxon>
        <taxon>Choanephoraceae</taxon>
        <taxon>Choanephoroideae</taxon>
        <taxon>Choanephora</taxon>
    </lineage>
</organism>
<dbReference type="InParanoid" id="A0A1C7NVE1"/>
<sequence>MNTGSCLFKTTEILSIKWTLDHSSLDLLDLDESIDLLPSLRSLHLSIHQLIGSNAHLYSSEPNAEIECLTLSVNWLTDVLLNYIVLKFPNLRHFELIQNRTSSDRVSSLGNTSVQRFASYLAQVDYFRIVLVEKANREDLLDLFDDVLCDDAICRQSNSGATLYINSPTHPNQIQPACLINGEFI</sequence>
<dbReference type="EMBL" id="LUGH01000011">
    <property type="protein sequence ID" value="OBZ91444.1"/>
    <property type="molecule type" value="Genomic_DNA"/>
</dbReference>
<name>A0A1C7NVE1_9FUNG</name>
<evidence type="ECO:0000313" key="2">
    <source>
        <dbReference type="Proteomes" id="UP000093000"/>
    </source>
</evidence>